<feature type="domain" description="Transglycosylase SLT" evidence="1">
    <location>
        <begin position="2"/>
        <end position="75"/>
    </location>
</feature>
<dbReference type="Proteomes" id="UP000005839">
    <property type="component" value="Unassembled WGS sequence"/>
</dbReference>
<evidence type="ECO:0000313" key="3">
    <source>
        <dbReference type="Proteomes" id="UP000005839"/>
    </source>
</evidence>
<dbReference type="GO" id="GO:0009253">
    <property type="term" value="P:peptidoglycan catabolic process"/>
    <property type="evidence" value="ECO:0007669"/>
    <property type="project" value="TreeGrafter"/>
</dbReference>
<protein>
    <submittedName>
        <fullName evidence="2">Membrane-bound lytic murein transglycosylase B</fullName>
    </submittedName>
</protein>
<reference evidence="2 3" key="1">
    <citation type="submission" date="2007-10" db="EMBL/GenBank/DDBJ databases">
        <authorList>
            <person name="Yayanos A."/>
            <person name="Ferriera S."/>
            <person name="Johnson J."/>
            <person name="Kravitz S."/>
            <person name="Halpern A."/>
            <person name="Remington K."/>
            <person name="Beeson K."/>
            <person name="Tran B."/>
            <person name="Rogers Y.-H."/>
            <person name="Friedman R."/>
            <person name="Venter J.C."/>
        </authorList>
    </citation>
    <scope>NUCLEOTIDE SEQUENCE [LARGE SCALE GENOMIC DNA]</scope>
    <source>
        <strain evidence="2 3">KT99</strain>
    </source>
</reference>
<dbReference type="PANTHER" id="PTHR30163:SF8">
    <property type="entry name" value="LYTIC MUREIN TRANSGLYCOSYLASE"/>
    <property type="match status" value="1"/>
</dbReference>
<dbReference type="STRING" id="314608.KT99_11018"/>
<gene>
    <name evidence="2" type="ORF">KT99_11018</name>
</gene>
<evidence type="ECO:0000259" key="1">
    <source>
        <dbReference type="Pfam" id="PF13406"/>
    </source>
</evidence>
<accession>A9DC21</accession>
<dbReference type="InterPro" id="IPR031304">
    <property type="entry name" value="SLT_2"/>
</dbReference>
<keyword evidence="3" id="KW-1185">Reference proteome</keyword>
<dbReference type="GO" id="GO:0008933">
    <property type="term" value="F:peptidoglycan lytic transglycosylase activity"/>
    <property type="evidence" value="ECO:0007669"/>
    <property type="project" value="TreeGrafter"/>
</dbReference>
<evidence type="ECO:0000313" key="2">
    <source>
        <dbReference type="EMBL" id="EDQ00377.1"/>
    </source>
</evidence>
<sequence>MYKNEFFAALRILAQERITFDDLRASRTGGMGQIQFTPSRYLDYAQDGNGDGDKDIWNDTLDAMASTAGFLKKTG</sequence>
<dbReference type="Gene3D" id="1.10.8.350">
    <property type="entry name" value="Bacterial muramidase"/>
    <property type="match status" value="1"/>
</dbReference>
<name>A9DC21_9GAMM</name>
<comment type="caution">
    <text evidence="2">The sequence shown here is derived from an EMBL/GenBank/DDBJ whole genome shotgun (WGS) entry which is preliminary data.</text>
</comment>
<dbReference type="InterPro" id="IPR043426">
    <property type="entry name" value="MltB-like"/>
</dbReference>
<dbReference type="AlphaFoldDB" id="A9DC21"/>
<dbReference type="SUPFAM" id="SSF53955">
    <property type="entry name" value="Lysozyme-like"/>
    <property type="match status" value="1"/>
</dbReference>
<dbReference type="InterPro" id="IPR023346">
    <property type="entry name" value="Lysozyme-like_dom_sf"/>
</dbReference>
<dbReference type="PANTHER" id="PTHR30163">
    <property type="entry name" value="MEMBRANE-BOUND LYTIC MUREIN TRANSGLYCOSYLASE B"/>
    <property type="match status" value="1"/>
</dbReference>
<dbReference type="EMBL" id="ABIC01000021">
    <property type="protein sequence ID" value="EDQ00377.1"/>
    <property type="molecule type" value="Genomic_DNA"/>
</dbReference>
<dbReference type="Pfam" id="PF13406">
    <property type="entry name" value="SLT_2"/>
    <property type="match status" value="1"/>
</dbReference>
<organism evidence="2 3">
    <name type="scientific">Shewanella benthica KT99</name>
    <dbReference type="NCBI Taxonomy" id="314608"/>
    <lineage>
        <taxon>Bacteria</taxon>
        <taxon>Pseudomonadati</taxon>
        <taxon>Pseudomonadota</taxon>
        <taxon>Gammaproteobacteria</taxon>
        <taxon>Alteromonadales</taxon>
        <taxon>Shewanellaceae</taxon>
        <taxon>Shewanella</taxon>
    </lineage>
</organism>
<proteinExistence type="predicted"/>